<organism evidence="1 2">
    <name type="scientific">Batillaria attramentaria</name>
    <dbReference type="NCBI Taxonomy" id="370345"/>
    <lineage>
        <taxon>Eukaryota</taxon>
        <taxon>Metazoa</taxon>
        <taxon>Spiralia</taxon>
        <taxon>Lophotrochozoa</taxon>
        <taxon>Mollusca</taxon>
        <taxon>Gastropoda</taxon>
        <taxon>Caenogastropoda</taxon>
        <taxon>Sorbeoconcha</taxon>
        <taxon>Cerithioidea</taxon>
        <taxon>Batillariidae</taxon>
        <taxon>Batillaria</taxon>
    </lineage>
</organism>
<protein>
    <submittedName>
        <fullName evidence="1">Uncharacterized protein</fullName>
    </submittedName>
</protein>
<evidence type="ECO:0000313" key="2">
    <source>
        <dbReference type="Proteomes" id="UP001519460"/>
    </source>
</evidence>
<accession>A0ABD0JJB5</accession>
<evidence type="ECO:0000313" key="1">
    <source>
        <dbReference type="EMBL" id="KAK7474825.1"/>
    </source>
</evidence>
<sequence length="70" mass="7610">MKLMAKVISTFYLAASRLTGVQLTKSGPTVRLNHQIQSGKPRLSVARQIVSVLDALSYDATGLTDHEHST</sequence>
<reference evidence="1 2" key="1">
    <citation type="journal article" date="2023" name="Sci. Data">
        <title>Genome assembly of the Korean intertidal mud-creeper Batillaria attramentaria.</title>
        <authorList>
            <person name="Patra A.K."/>
            <person name="Ho P.T."/>
            <person name="Jun S."/>
            <person name="Lee S.J."/>
            <person name="Kim Y."/>
            <person name="Won Y.J."/>
        </authorList>
    </citation>
    <scope>NUCLEOTIDE SEQUENCE [LARGE SCALE GENOMIC DNA]</scope>
    <source>
        <strain evidence="1">Wonlab-2016</strain>
    </source>
</reference>
<gene>
    <name evidence="1" type="ORF">BaRGS_00033897</name>
</gene>
<dbReference type="AlphaFoldDB" id="A0ABD0JJB5"/>
<comment type="caution">
    <text evidence="1">The sequence shown here is derived from an EMBL/GenBank/DDBJ whole genome shotgun (WGS) entry which is preliminary data.</text>
</comment>
<dbReference type="Proteomes" id="UP001519460">
    <property type="component" value="Unassembled WGS sequence"/>
</dbReference>
<proteinExistence type="predicted"/>
<dbReference type="EMBL" id="JACVVK020000423">
    <property type="protein sequence ID" value="KAK7474825.1"/>
    <property type="molecule type" value="Genomic_DNA"/>
</dbReference>
<keyword evidence="2" id="KW-1185">Reference proteome</keyword>
<name>A0ABD0JJB5_9CAEN</name>